<keyword evidence="1" id="KW-0472">Membrane</keyword>
<proteinExistence type="predicted"/>
<comment type="caution">
    <text evidence="2">The sequence shown here is derived from an EMBL/GenBank/DDBJ whole genome shotgun (WGS) entry which is preliminary data.</text>
</comment>
<keyword evidence="1" id="KW-1133">Transmembrane helix</keyword>
<organism evidence="2 3">
    <name type="scientific">Rhizophagus irregularis (strain DAOM 181602 / DAOM 197198 / MUCL 43194)</name>
    <name type="common">Arbuscular mycorrhizal fungus</name>
    <name type="synonym">Glomus intraradices</name>
    <dbReference type="NCBI Taxonomy" id="747089"/>
    <lineage>
        <taxon>Eukaryota</taxon>
        <taxon>Fungi</taxon>
        <taxon>Fungi incertae sedis</taxon>
        <taxon>Mucoromycota</taxon>
        <taxon>Glomeromycotina</taxon>
        <taxon>Glomeromycetes</taxon>
        <taxon>Glomerales</taxon>
        <taxon>Glomeraceae</taxon>
        <taxon>Rhizophagus</taxon>
    </lineage>
</organism>
<dbReference type="VEuPathDB" id="FungiDB:RhiirFUN_023864"/>
<evidence type="ECO:0000313" key="2">
    <source>
        <dbReference type="EMBL" id="POG75425.1"/>
    </source>
</evidence>
<accession>A0A2P4QCR8</accession>
<reference evidence="2 3" key="2">
    <citation type="journal article" date="2018" name="New Phytol.">
        <title>High intraspecific genome diversity in the model arbuscular mycorrhizal symbiont Rhizophagus irregularis.</title>
        <authorList>
            <person name="Chen E.C.H."/>
            <person name="Morin E."/>
            <person name="Beaudet D."/>
            <person name="Noel J."/>
            <person name="Yildirir G."/>
            <person name="Ndikumana S."/>
            <person name="Charron P."/>
            <person name="St-Onge C."/>
            <person name="Giorgi J."/>
            <person name="Kruger M."/>
            <person name="Marton T."/>
            <person name="Ropars J."/>
            <person name="Grigoriev I.V."/>
            <person name="Hainaut M."/>
            <person name="Henrissat B."/>
            <person name="Roux C."/>
            <person name="Martin F."/>
            <person name="Corradi N."/>
        </authorList>
    </citation>
    <scope>NUCLEOTIDE SEQUENCE [LARGE SCALE GENOMIC DNA]</scope>
    <source>
        <strain evidence="2 3">DAOM 197198</strain>
    </source>
</reference>
<keyword evidence="1" id="KW-0812">Transmembrane</keyword>
<dbReference type="Proteomes" id="UP000018888">
    <property type="component" value="Unassembled WGS sequence"/>
</dbReference>
<feature type="transmembrane region" description="Helical" evidence="1">
    <location>
        <begin position="279"/>
        <end position="298"/>
    </location>
</feature>
<name>A0A2P4QCR8_RHIID</name>
<sequence>MDLNIEQLNILRDWPTDSTIRDYFKDSFSVAMELCEALGIDVPSENNLNLTYVEPIILIQNQVDNDISMDNEIINELPVDEDPLLKENDISTAIEIALKQTGFLSLSDDDIVKLDVGDLAKQVDVIVQNTRSNLTPVNNDDVNLSIQYTLTDGQLNLVEMIEIRVKHEAYSSKKLERKYRGEQIANNSDPGIINPNKASHMVAHLINNENPETRFVTQREKRWMINRKTMATKLVQQHREDLAKNKNKKKRNVNSVICEIPNIDCANVNTDNPLSNNQFVIAIFGLILCIARVIAMYYEVYNYHSYHVGEVTDLDSLSYITLHVFLPIHYNIFSGLTNEKSKIFTHHQPDNIVYHLANIDVIVTESSLSLKGFGKIIYNYFNRDDIKEAIVKG</sequence>
<gene>
    <name evidence="2" type="ORF">GLOIN_2v1475507</name>
</gene>
<dbReference type="EMBL" id="AUPC02000061">
    <property type="protein sequence ID" value="POG75425.1"/>
    <property type="molecule type" value="Genomic_DNA"/>
</dbReference>
<dbReference type="AlphaFoldDB" id="A0A2P4QCR8"/>
<evidence type="ECO:0000256" key="1">
    <source>
        <dbReference type="SAM" id="Phobius"/>
    </source>
</evidence>
<keyword evidence="3" id="KW-1185">Reference proteome</keyword>
<protein>
    <submittedName>
        <fullName evidence="2">Uncharacterized protein</fullName>
    </submittedName>
</protein>
<reference evidence="2 3" key="1">
    <citation type="journal article" date="2013" name="Proc. Natl. Acad. Sci. U.S.A.">
        <title>Genome of an arbuscular mycorrhizal fungus provides insight into the oldest plant symbiosis.</title>
        <authorList>
            <person name="Tisserant E."/>
            <person name="Malbreil M."/>
            <person name="Kuo A."/>
            <person name="Kohler A."/>
            <person name="Symeonidi A."/>
            <person name="Balestrini R."/>
            <person name="Charron P."/>
            <person name="Duensing N."/>
            <person name="Frei Dit Frey N."/>
            <person name="Gianinazzi-Pearson V."/>
            <person name="Gilbert L.B."/>
            <person name="Handa Y."/>
            <person name="Herr J.R."/>
            <person name="Hijri M."/>
            <person name="Koul R."/>
            <person name="Kawaguchi M."/>
            <person name="Krajinski F."/>
            <person name="Lammers P.J."/>
            <person name="Masclaux F.G."/>
            <person name="Murat C."/>
            <person name="Morin E."/>
            <person name="Ndikumana S."/>
            <person name="Pagni M."/>
            <person name="Petitpierre D."/>
            <person name="Requena N."/>
            <person name="Rosikiewicz P."/>
            <person name="Riley R."/>
            <person name="Saito K."/>
            <person name="San Clemente H."/>
            <person name="Shapiro H."/>
            <person name="van Tuinen D."/>
            <person name="Becard G."/>
            <person name="Bonfante P."/>
            <person name="Paszkowski U."/>
            <person name="Shachar-Hill Y.Y."/>
            <person name="Tuskan G.A."/>
            <person name="Young P.W."/>
            <person name="Sanders I.R."/>
            <person name="Henrissat B."/>
            <person name="Rensing S.A."/>
            <person name="Grigoriev I.V."/>
            <person name="Corradi N."/>
            <person name="Roux C."/>
            <person name="Martin F."/>
        </authorList>
    </citation>
    <scope>NUCLEOTIDE SEQUENCE [LARGE SCALE GENOMIC DNA]</scope>
    <source>
        <strain evidence="2 3">DAOM 197198</strain>
    </source>
</reference>
<evidence type="ECO:0000313" key="3">
    <source>
        <dbReference type="Proteomes" id="UP000018888"/>
    </source>
</evidence>